<dbReference type="SUPFAM" id="SSF48264">
    <property type="entry name" value="Cytochrome P450"/>
    <property type="match status" value="1"/>
</dbReference>
<dbReference type="GO" id="GO:0005506">
    <property type="term" value="F:iron ion binding"/>
    <property type="evidence" value="ECO:0007669"/>
    <property type="project" value="InterPro"/>
</dbReference>
<dbReference type="GO" id="GO:0016020">
    <property type="term" value="C:membrane"/>
    <property type="evidence" value="ECO:0007669"/>
    <property type="project" value="UniProtKB-SubCell"/>
</dbReference>
<dbReference type="AlphaFoldDB" id="A0A8H7CRW5"/>
<keyword evidence="9 14" id="KW-0560">Oxidoreductase</keyword>
<comment type="caution">
    <text evidence="15">The sequence shown here is derived from an EMBL/GenBank/DDBJ whole genome shotgun (WGS) entry which is preliminary data.</text>
</comment>
<evidence type="ECO:0000256" key="11">
    <source>
        <dbReference type="ARBA" id="ARBA00023033"/>
    </source>
</evidence>
<dbReference type="PRINTS" id="PR00465">
    <property type="entry name" value="EP450IV"/>
</dbReference>
<evidence type="ECO:0000256" key="2">
    <source>
        <dbReference type="ARBA" id="ARBA00004370"/>
    </source>
</evidence>
<keyword evidence="12" id="KW-0472">Membrane</keyword>
<comment type="pathway">
    <text evidence="3">Secondary metabolite biosynthesis; terpenoid biosynthesis.</text>
</comment>
<keyword evidence="10 13" id="KW-0408">Iron</keyword>
<keyword evidence="7 13" id="KW-0479">Metal-binding</keyword>
<comment type="similarity">
    <text evidence="4 14">Belongs to the cytochrome P450 family.</text>
</comment>
<evidence type="ECO:0000256" key="4">
    <source>
        <dbReference type="ARBA" id="ARBA00010617"/>
    </source>
</evidence>
<evidence type="ECO:0000256" key="5">
    <source>
        <dbReference type="ARBA" id="ARBA00022617"/>
    </source>
</evidence>
<dbReference type="InterPro" id="IPR001128">
    <property type="entry name" value="Cyt_P450"/>
</dbReference>
<evidence type="ECO:0000313" key="15">
    <source>
        <dbReference type="EMBL" id="KAF7347950.1"/>
    </source>
</evidence>
<dbReference type="PROSITE" id="PS00086">
    <property type="entry name" value="CYTOCHROME_P450"/>
    <property type="match status" value="1"/>
</dbReference>
<dbReference type="PANTHER" id="PTHR24305">
    <property type="entry name" value="CYTOCHROME P450"/>
    <property type="match status" value="1"/>
</dbReference>
<dbReference type="CDD" id="cd00302">
    <property type="entry name" value="cytochrome_P450"/>
    <property type="match status" value="1"/>
</dbReference>
<name>A0A8H7CRW5_9AGAR</name>
<dbReference type="GO" id="GO:0020037">
    <property type="term" value="F:heme binding"/>
    <property type="evidence" value="ECO:0007669"/>
    <property type="project" value="InterPro"/>
</dbReference>
<keyword evidence="5 13" id="KW-0349">Heme</keyword>
<comment type="cofactor">
    <cofactor evidence="1 13">
        <name>heme</name>
        <dbReference type="ChEBI" id="CHEBI:30413"/>
    </cofactor>
</comment>
<dbReference type="InterPro" id="IPR017972">
    <property type="entry name" value="Cyt_P450_CS"/>
</dbReference>
<protein>
    <submittedName>
        <fullName evidence="15">Cytochrome P450</fullName>
    </submittedName>
</protein>
<dbReference type="InterPro" id="IPR050121">
    <property type="entry name" value="Cytochrome_P450_monoxygenase"/>
</dbReference>
<dbReference type="InterPro" id="IPR036396">
    <property type="entry name" value="Cyt_P450_sf"/>
</dbReference>
<evidence type="ECO:0000256" key="1">
    <source>
        <dbReference type="ARBA" id="ARBA00001971"/>
    </source>
</evidence>
<accession>A0A8H7CRW5</accession>
<keyword evidence="16" id="KW-1185">Reference proteome</keyword>
<dbReference type="InterPro" id="IPR002403">
    <property type="entry name" value="Cyt_P450_E_grp-IV"/>
</dbReference>
<evidence type="ECO:0000256" key="8">
    <source>
        <dbReference type="ARBA" id="ARBA00022989"/>
    </source>
</evidence>
<proteinExistence type="inferred from homology"/>
<evidence type="ECO:0000256" key="6">
    <source>
        <dbReference type="ARBA" id="ARBA00022692"/>
    </source>
</evidence>
<gene>
    <name evidence="15" type="ORF">MSAN_01747100</name>
</gene>
<dbReference type="PANTHER" id="PTHR24305:SF166">
    <property type="entry name" value="CYTOCHROME P450 12A4, MITOCHONDRIAL-RELATED"/>
    <property type="match status" value="1"/>
</dbReference>
<evidence type="ECO:0000256" key="13">
    <source>
        <dbReference type="PIRSR" id="PIRSR602403-1"/>
    </source>
</evidence>
<evidence type="ECO:0000256" key="12">
    <source>
        <dbReference type="ARBA" id="ARBA00023136"/>
    </source>
</evidence>
<evidence type="ECO:0000256" key="9">
    <source>
        <dbReference type="ARBA" id="ARBA00023002"/>
    </source>
</evidence>
<dbReference type="GO" id="GO:0004497">
    <property type="term" value="F:monooxygenase activity"/>
    <property type="evidence" value="ECO:0007669"/>
    <property type="project" value="UniProtKB-KW"/>
</dbReference>
<organism evidence="15 16">
    <name type="scientific">Mycena sanguinolenta</name>
    <dbReference type="NCBI Taxonomy" id="230812"/>
    <lineage>
        <taxon>Eukaryota</taxon>
        <taxon>Fungi</taxon>
        <taxon>Dikarya</taxon>
        <taxon>Basidiomycota</taxon>
        <taxon>Agaricomycotina</taxon>
        <taxon>Agaricomycetes</taxon>
        <taxon>Agaricomycetidae</taxon>
        <taxon>Agaricales</taxon>
        <taxon>Marasmiineae</taxon>
        <taxon>Mycenaceae</taxon>
        <taxon>Mycena</taxon>
    </lineage>
</organism>
<evidence type="ECO:0000256" key="7">
    <source>
        <dbReference type="ARBA" id="ARBA00022723"/>
    </source>
</evidence>
<dbReference type="Pfam" id="PF00067">
    <property type="entry name" value="p450"/>
    <property type="match status" value="1"/>
</dbReference>
<dbReference type="Gene3D" id="1.10.630.10">
    <property type="entry name" value="Cytochrome P450"/>
    <property type="match status" value="1"/>
</dbReference>
<evidence type="ECO:0000256" key="10">
    <source>
        <dbReference type="ARBA" id="ARBA00023004"/>
    </source>
</evidence>
<dbReference type="Proteomes" id="UP000623467">
    <property type="component" value="Unassembled WGS sequence"/>
</dbReference>
<evidence type="ECO:0000313" key="16">
    <source>
        <dbReference type="Proteomes" id="UP000623467"/>
    </source>
</evidence>
<dbReference type="EMBL" id="JACAZH010000017">
    <property type="protein sequence ID" value="KAF7347950.1"/>
    <property type="molecule type" value="Genomic_DNA"/>
</dbReference>
<sequence>MSVSVRVSHLVDPREMPYLQACIRESLRVNTPLTYVVPRVAMKDAGLVGANGRKVLIPEGSSIIINITCIHYKEEYWPNAHEFNPERFMGMSKGQETECDTTQWLPFGLGSRMCPARNFAMYEQRVLAAMLLNKWEWTISSDSPHVGGIKNGFSPVRAFTAQESLPQLHAPRPEIIKSDVTPIEAI</sequence>
<evidence type="ECO:0000256" key="14">
    <source>
        <dbReference type="RuleBase" id="RU000461"/>
    </source>
</evidence>
<feature type="binding site" description="axial binding residue" evidence="13">
    <location>
        <position position="114"/>
    </location>
    <ligand>
        <name>heme</name>
        <dbReference type="ChEBI" id="CHEBI:30413"/>
    </ligand>
    <ligandPart>
        <name>Fe</name>
        <dbReference type="ChEBI" id="CHEBI:18248"/>
    </ligandPart>
</feature>
<keyword evidence="8" id="KW-1133">Transmembrane helix</keyword>
<keyword evidence="11 14" id="KW-0503">Monooxygenase</keyword>
<keyword evidence="6" id="KW-0812">Transmembrane</keyword>
<dbReference type="GO" id="GO:0016705">
    <property type="term" value="F:oxidoreductase activity, acting on paired donors, with incorporation or reduction of molecular oxygen"/>
    <property type="evidence" value="ECO:0007669"/>
    <property type="project" value="InterPro"/>
</dbReference>
<evidence type="ECO:0000256" key="3">
    <source>
        <dbReference type="ARBA" id="ARBA00004721"/>
    </source>
</evidence>
<comment type="subcellular location">
    <subcellularLocation>
        <location evidence="2">Membrane</location>
    </subcellularLocation>
</comment>
<reference evidence="15" key="1">
    <citation type="submission" date="2020-05" db="EMBL/GenBank/DDBJ databases">
        <title>Mycena genomes resolve the evolution of fungal bioluminescence.</title>
        <authorList>
            <person name="Tsai I.J."/>
        </authorList>
    </citation>
    <scope>NUCLEOTIDE SEQUENCE</scope>
    <source>
        <strain evidence="15">160909Yilan</strain>
    </source>
</reference>
<dbReference type="OrthoDB" id="1470350at2759"/>